<dbReference type="EMBL" id="JAWPBP010000074">
    <property type="protein sequence ID" value="MDW2720244.1"/>
    <property type="molecule type" value="Genomic_DNA"/>
</dbReference>
<sequence>MSTNKGKDGEMRVLRLITHIVQKEENCDVTRHTNTNTADSGADLVLEHPHGFLPHLGSIASGEDNNQLPDLSDAKKVKTRIDVKTTESKLGPDVVEKFAGDIRRNPDCYGHVLMGGIDLSDQAKSDFKEIQDRQAEVGKTVVYIPNSGIENLEQHYTALPKSSSGDEDQT</sequence>
<gene>
    <name evidence="1" type="ORF">RYZ49_31270</name>
</gene>
<dbReference type="RefSeq" id="WP_142288797.1">
    <property type="nucleotide sequence ID" value="NZ_JAWPBP010000074.1"/>
</dbReference>
<reference evidence="1 2" key="1">
    <citation type="submission" date="2023-10" db="EMBL/GenBank/DDBJ databases">
        <title>Fecal carriage and genetic characteristics of carbapenem-resistant Enterobacterales among healthy adults from four provinces of China.</title>
        <authorList>
            <person name="Li Y."/>
            <person name="Zhang R."/>
        </authorList>
    </citation>
    <scope>NUCLEOTIDE SEQUENCE [LARGE SCALE GENOMIC DNA]</scope>
    <source>
        <strain evidence="1 2">HN-157</strain>
    </source>
</reference>
<dbReference type="AlphaFoldDB" id="A0ABD5HPZ0"/>
<evidence type="ECO:0000313" key="1">
    <source>
        <dbReference type="EMBL" id="MDW2720244.1"/>
    </source>
</evidence>
<accession>A0ABD5HPZ0</accession>
<dbReference type="Proteomes" id="UP001287436">
    <property type="component" value="Unassembled WGS sequence"/>
</dbReference>
<proteinExistence type="predicted"/>
<organism evidence="1 2">
    <name type="scientific">Klebsiella pasteurii</name>
    <dbReference type="NCBI Taxonomy" id="2587529"/>
    <lineage>
        <taxon>Bacteria</taxon>
        <taxon>Pseudomonadati</taxon>
        <taxon>Pseudomonadota</taxon>
        <taxon>Gammaproteobacteria</taxon>
        <taxon>Enterobacterales</taxon>
        <taxon>Enterobacteriaceae</taxon>
        <taxon>Klebsiella/Raoultella group</taxon>
        <taxon>Klebsiella</taxon>
    </lineage>
</organism>
<protein>
    <submittedName>
        <fullName evidence="1">Uncharacterized protein</fullName>
    </submittedName>
</protein>
<evidence type="ECO:0000313" key="2">
    <source>
        <dbReference type="Proteomes" id="UP001287436"/>
    </source>
</evidence>
<name>A0ABD5HPZ0_9ENTR</name>
<comment type="caution">
    <text evidence="1">The sequence shown here is derived from an EMBL/GenBank/DDBJ whole genome shotgun (WGS) entry which is preliminary data.</text>
</comment>